<comment type="caution">
    <text evidence="1">Lacks conserved residue(s) required for the propagation of feature annotation.</text>
</comment>
<feature type="non-terminal residue" evidence="5">
    <location>
        <position position="1"/>
    </location>
</feature>
<protein>
    <submittedName>
        <fullName evidence="5">Ttc1 protein</fullName>
    </submittedName>
</protein>
<dbReference type="PROSITE" id="PS50203">
    <property type="entry name" value="CALPAIN_CAT"/>
    <property type="match status" value="1"/>
</dbReference>
<keyword evidence="2" id="KW-0802">TPR repeat</keyword>
<feature type="compositionally biased region" description="Basic and acidic residues" evidence="3">
    <location>
        <begin position="500"/>
        <end position="518"/>
    </location>
</feature>
<dbReference type="Proteomes" id="UP000649617">
    <property type="component" value="Unassembled WGS sequence"/>
</dbReference>
<proteinExistence type="predicted"/>
<feature type="region of interest" description="Disordered" evidence="3">
    <location>
        <begin position="416"/>
        <end position="454"/>
    </location>
</feature>
<dbReference type="Pfam" id="PF00515">
    <property type="entry name" value="TPR_1"/>
    <property type="match status" value="1"/>
</dbReference>
<evidence type="ECO:0000259" key="4">
    <source>
        <dbReference type="PROSITE" id="PS50203"/>
    </source>
</evidence>
<evidence type="ECO:0000256" key="3">
    <source>
        <dbReference type="SAM" id="MobiDB-lite"/>
    </source>
</evidence>
<evidence type="ECO:0000256" key="1">
    <source>
        <dbReference type="PROSITE-ProRule" id="PRU00239"/>
    </source>
</evidence>
<dbReference type="SUPFAM" id="SSF54001">
    <property type="entry name" value="Cysteine proteinases"/>
    <property type="match status" value="1"/>
</dbReference>
<dbReference type="AlphaFoldDB" id="A0A812M3S8"/>
<feature type="compositionally biased region" description="Low complexity" evidence="3">
    <location>
        <begin position="436"/>
        <end position="454"/>
    </location>
</feature>
<dbReference type="OrthoDB" id="448999at2759"/>
<dbReference type="Gene3D" id="1.25.40.10">
    <property type="entry name" value="Tetratricopeptide repeat domain"/>
    <property type="match status" value="1"/>
</dbReference>
<feature type="repeat" description="TPR" evidence="2">
    <location>
        <begin position="612"/>
        <end position="645"/>
    </location>
</feature>
<dbReference type="EMBL" id="CAJNIZ010007391">
    <property type="protein sequence ID" value="CAE7257566.1"/>
    <property type="molecule type" value="Genomic_DNA"/>
</dbReference>
<dbReference type="InterPro" id="IPR001300">
    <property type="entry name" value="Peptidase_C2_calpain_cat"/>
</dbReference>
<comment type="caution">
    <text evidence="5">The sequence shown here is derived from an EMBL/GenBank/DDBJ whole genome shotgun (WGS) entry which is preliminary data.</text>
</comment>
<sequence>AAGTDVEQAYPNLRGYVSWAANLTGKGMNFVFDHLLVLEPLFLPEEAADPKSSQGGFMHILVRRYLDYEFPPCPASLLGEPAPLQPRRSARSGPLVTAGKYTINLFNIWEKQWQEISVDDFMPTVRQTWGSSRQTLWAGGSPRPLWVMLLEKALAKLCGSYDALERSHPGLLLATLTGRADGLLHWAKASGWWAAWRHALPIVDSASRTPSPSPGLLRRASKIRPLKCQMQRIGGTWHRGNEFLAVLRELQEQNALLLAWIFPGEVTDKEPATSRADGLVQGHGYSILNFLVEGDIQLVQLRNLWAGLCWRGAWSDDSREWLDFPEIRRHHLRPDHRAQRENFMSEWRDMHRCPTSDSEGCNHDITDRFSAGWAAPSFVALFLAAIYLWCVVLRVPQLGRELDEVKAELMEEPLPTAVPAGEAMPEAPLTGEDEPAASTAPAAATAPTASPAVGSAAIPVDGAEVQTEAPAAEDLASTPRVDSAQAAITGTGVNGSSASTDHDCIDREPGDDVPHVPPDELEVTDEMEDPVKAQELRIEGNESFKAGRIYEAREAYSEALHLSPPAGEAGSEPSKDRAVLHCNRAACLQRLGRWDDAVKDCSEAVKLDPTYVKAYARRSTAYEELKRWHDSLEDLKKAIELEPDLRGKESRRMAMLEQRAQEQFEKDKDEMLSKLKELGNSVLGKFGMSTDNFKMEQDPDTGSYSIKFQS</sequence>
<keyword evidence="6" id="KW-1185">Reference proteome</keyword>
<dbReference type="Pfam" id="PF13181">
    <property type="entry name" value="TPR_8"/>
    <property type="match status" value="1"/>
</dbReference>
<evidence type="ECO:0000256" key="2">
    <source>
        <dbReference type="PROSITE-ProRule" id="PRU00339"/>
    </source>
</evidence>
<dbReference type="SUPFAM" id="SSF48452">
    <property type="entry name" value="TPR-like"/>
    <property type="match status" value="1"/>
</dbReference>
<dbReference type="SMART" id="SM00028">
    <property type="entry name" value="TPR"/>
    <property type="match status" value="3"/>
</dbReference>
<dbReference type="PROSITE" id="PS50005">
    <property type="entry name" value="TPR"/>
    <property type="match status" value="1"/>
</dbReference>
<dbReference type="GO" id="GO:0004198">
    <property type="term" value="F:calcium-dependent cysteine-type endopeptidase activity"/>
    <property type="evidence" value="ECO:0007669"/>
    <property type="project" value="InterPro"/>
</dbReference>
<dbReference type="GO" id="GO:0006508">
    <property type="term" value="P:proteolysis"/>
    <property type="evidence" value="ECO:0007669"/>
    <property type="project" value="InterPro"/>
</dbReference>
<dbReference type="Pfam" id="PF00648">
    <property type="entry name" value="Peptidase_C2"/>
    <property type="match status" value="1"/>
</dbReference>
<gene>
    <name evidence="5" type="primary">Ttc1</name>
    <name evidence="5" type="ORF">SPIL2461_LOCUS5282</name>
</gene>
<dbReference type="Gene3D" id="3.90.70.10">
    <property type="entry name" value="Cysteine proteinases"/>
    <property type="match status" value="1"/>
</dbReference>
<reference evidence="5" key="1">
    <citation type="submission" date="2021-02" db="EMBL/GenBank/DDBJ databases">
        <authorList>
            <person name="Dougan E. K."/>
            <person name="Rhodes N."/>
            <person name="Thang M."/>
            <person name="Chan C."/>
        </authorList>
    </citation>
    <scope>NUCLEOTIDE SEQUENCE</scope>
</reference>
<accession>A0A812M3S8</accession>
<organism evidence="5 6">
    <name type="scientific">Symbiodinium pilosum</name>
    <name type="common">Dinoflagellate</name>
    <dbReference type="NCBI Taxonomy" id="2952"/>
    <lineage>
        <taxon>Eukaryota</taxon>
        <taxon>Sar</taxon>
        <taxon>Alveolata</taxon>
        <taxon>Dinophyceae</taxon>
        <taxon>Suessiales</taxon>
        <taxon>Symbiodiniaceae</taxon>
        <taxon>Symbiodinium</taxon>
    </lineage>
</organism>
<name>A0A812M3S8_SYMPI</name>
<dbReference type="InterPro" id="IPR052769">
    <property type="entry name" value="TPR_domain_protein"/>
</dbReference>
<dbReference type="InterPro" id="IPR011990">
    <property type="entry name" value="TPR-like_helical_dom_sf"/>
</dbReference>
<feature type="domain" description="Calpain catalytic" evidence="4">
    <location>
        <begin position="112"/>
        <end position="356"/>
    </location>
</feature>
<feature type="region of interest" description="Disordered" evidence="3">
    <location>
        <begin position="689"/>
        <end position="710"/>
    </location>
</feature>
<dbReference type="SMART" id="SM00230">
    <property type="entry name" value="CysPc"/>
    <property type="match status" value="1"/>
</dbReference>
<dbReference type="InterPro" id="IPR038765">
    <property type="entry name" value="Papain-like_cys_pep_sf"/>
</dbReference>
<feature type="region of interest" description="Disordered" evidence="3">
    <location>
        <begin position="489"/>
        <end position="523"/>
    </location>
</feature>
<dbReference type="PANTHER" id="PTHR46014:SF1">
    <property type="entry name" value="TETRATRICOPEPTIDE REPEAT PROTEIN 1"/>
    <property type="match status" value="1"/>
</dbReference>
<dbReference type="InterPro" id="IPR019734">
    <property type="entry name" value="TPR_rpt"/>
</dbReference>
<evidence type="ECO:0000313" key="6">
    <source>
        <dbReference type="Proteomes" id="UP000649617"/>
    </source>
</evidence>
<evidence type="ECO:0000313" key="5">
    <source>
        <dbReference type="EMBL" id="CAE7257566.1"/>
    </source>
</evidence>
<dbReference type="PANTHER" id="PTHR46014">
    <property type="entry name" value="TETRATRICOPEPTIDE REPEAT PROTEIN 1"/>
    <property type="match status" value="1"/>
</dbReference>
<feature type="compositionally biased region" description="Polar residues" evidence="3">
    <location>
        <begin position="700"/>
        <end position="710"/>
    </location>
</feature>